<dbReference type="PROSITE" id="PS50112">
    <property type="entry name" value="PAS"/>
    <property type="match status" value="1"/>
</dbReference>
<evidence type="ECO:0000256" key="2">
    <source>
        <dbReference type="ARBA" id="ARBA00012438"/>
    </source>
</evidence>
<dbReference type="InterPro" id="IPR003594">
    <property type="entry name" value="HATPase_dom"/>
</dbReference>
<dbReference type="InterPro" id="IPR004358">
    <property type="entry name" value="Sig_transdc_His_kin-like_C"/>
</dbReference>
<feature type="domain" description="PAS" evidence="8">
    <location>
        <begin position="131"/>
        <end position="200"/>
    </location>
</feature>
<dbReference type="NCBIfam" id="TIGR00229">
    <property type="entry name" value="sensory_box"/>
    <property type="match status" value="1"/>
</dbReference>
<dbReference type="GO" id="GO:0000155">
    <property type="term" value="F:phosphorelay sensor kinase activity"/>
    <property type="evidence" value="ECO:0007669"/>
    <property type="project" value="InterPro"/>
</dbReference>
<dbReference type="SUPFAM" id="SSF55874">
    <property type="entry name" value="ATPase domain of HSP90 chaperone/DNA topoisomerase II/histidine kinase"/>
    <property type="match status" value="1"/>
</dbReference>
<evidence type="ECO:0000256" key="4">
    <source>
        <dbReference type="ARBA" id="ARBA00022679"/>
    </source>
</evidence>
<dbReference type="SMART" id="SM00086">
    <property type="entry name" value="PAC"/>
    <property type="match status" value="2"/>
</dbReference>
<evidence type="ECO:0000256" key="6">
    <source>
        <dbReference type="SAM" id="Coils"/>
    </source>
</evidence>
<organism evidence="9 10">
    <name type="scientific">Spirosoma foliorum</name>
    <dbReference type="NCBI Taxonomy" id="2710596"/>
    <lineage>
        <taxon>Bacteria</taxon>
        <taxon>Pseudomonadati</taxon>
        <taxon>Bacteroidota</taxon>
        <taxon>Cytophagia</taxon>
        <taxon>Cytophagales</taxon>
        <taxon>Cytophagaceae</taxon>
        <taxon>Spirosoma</taxon>
    </lineage>
</organism>
<feature type="domain" description="Histidine kinase" evidence="7">
    <location>
        <begin position="315"/>
        <end position="530"/>
    </location>
</feature>
<dbReference type="SUPFAM" id="SSF55785">
    <property type="entry name" value="PYP-like sensor domain (PAS domain)"/>
    <property type="match status" value="2"/>
</dbReference>
<comment type="catalytic activity">
    <reaction evidence="1">
        <text>ATP + protein L-histidine = ADP + protein N-phospho-L-histidine.</text>
        <dbReference type="EC" id="2.7.13.3"/>
    </reaction>
</comment>
<evidence type="ECO:0000259" key="8">
    <source>
        <dbReference type="PROSITE" id="PS50112"/>
    </source>
</evidence>
<dbReference type="GO" id="GO:0009927">
    <property type="term" value="F:histidine phosphotransfer kinase activity"/>
    <property type="evidence" value="ECO:0007669"/>
    <property type="project" value="TreeGrafter"/>
</dbReference>
<sequence length="534" mass="61032">MHREPYASGLLNVLFEQGVDFLGVYDFQKDCYVRINQIGVKMLGYPSEQLLIDQPQFSFRKKQLTPEQRAQAITQILQQGYYEEETEIARYTGETFWGRLIVEPFADGQLALIRITNLDRLHRAEQELDHSVRRYEAVFTNATIGIIVCDQQGKIVSANQVAGQLFGYGVNQLIELPIDQLVPQSISQYHQKLRQSFIDHPQARPMGHNRDLYAQRKDGSLFPVEVSLSYFRLDNTMYAVAYIIDITLKKGVEKQVLDQKDQLERLNAELEQKVINRTHALMNTLRQLETSKEELAQSLKAERELGELKSRFVSMASHEFRTPLTAILNSTTLIEKYPDTDQQPKRQNHLHRIRMSVKHLNEILEEFLSVGKLEEGKVIANPTLVDLSQLVDEVIGDMQSLLKAGQMIATDIHCPYLIWLDPSLLRKIIVNLLSNAIKYSGEESIIRILATTDEQRIMLIIKDQGIGISIDDQQHLFEQFFRAKNAANIAGTGLGLHIVAKYVELMRGTITLQSELNKGTTVTITFPYENHPLD</sequence>
<dbReference type="InterPro" id="IPR036890">
    <property type="entry name" value="HATPase_C_sf"/>
</dbReference>
<dbReference type="InterPro" id="IPR003661">
    <property type="entry name" value="HisK_dim/P_dom"/>
</dbReference>
<dbReference type="FunFam" id="3.30.565.10:FF:000006">
    <property type="entry name" value="Sensor histidine kinase WalK"/>
    <property type="match status" value="1"/>
</dbReference>
<dbReference type="Pfam" id="PF02518">
    <property type="entry name" value="HATPase_c"/>
    <property type="match status" value="1"/>
</dbReference>
<dbReference type="AlphaFoldDB" id="A0A7G5GQ77"/>
<dbReference type="InterPro" id="IPR001610">
    <property type="entry name" value="PAC"/>
</dbReference>
<keyword evidence="4" id="KW-0808">Transferase</keyword>
<dbReference type="Gene3D" id="3.30.565.10">
    <property type="entry name" value="Histidine kinase-like ATPase, C-terminal domain"/>
    <property type="match status" value="1"/>
</dbReference>
<accession>A0A7G5GQ77</accession>
<keyword evidence="10" id="KW-1185">Reference proteome</keyword>
<evidence type="ECO:0000256" key="5">
    <source>
        <dbReference type="ARBA" id="ARBA00022777"/>
    </source>
</evidence>
<evidence type="ECO:0000256" key="3">
    <source>
        <dbReference type="ARBA" id="ARBA00022553"/>
    </source>
</evidence>
<dbReference type="KEGG" id="sfol:H3H32_23995"/>
<dbReference type="Proteomes" id="UP000515369">
    <property type="component" value="Chromosome"/>
</dbReference>
<gene>
    <name evidence="9" type="ORF">H3H32_23995</name>
</gene>
<dbReference type="CDD" id="cd00082">
    <property type="entry name" value="HisKA"/>
    <property type="match status" value="1"/>
</dbReference>
<dbReference type="SMART" id="SM00091">
    <property type="entry name" value="PAS"/>
    <property type="match status" value="2"/>
</dbReference>
<keyword evidence="3" id="KW-0597">Phosphoprotein</keyword>
<dbReference type="SMART" id="SM00388">
    <property type="entry name" value="HisKA"/>
    <property type="match status" value="1"/>
</dbReference>
<dbReference type="RefSeq" id="WP_182458132.1">
    <property type="nucleotide sequence ID" value="NZ_CP059732.1"/>
</dbReference>
<evidence type="ECO:0000259" key="7">
    <source>
        <dbReference type="PROSITE" id="PS50109"/>
    </source>
</evidence>
<evidence type="ECO:0000313" key="10">
    <source>
        <dbReference type="Proteomes" id="UP000515369"/>
    </source>
</evidence>
<dbReference type="Pfam" id="PF00512">
    <property type="entry name" value="HisKA"/>
    <property type="match status" value="1"/>
</dbReference>
<dbReference type="EC" id="2.7.13.3" evidence="2"/>
<dbReference type="InterPro" id="IPR000014">
    <property type="entry name" value="PAS"/>
</dbReference>
<proteinExistence type="predicted"/>
<evidence type="ECO:0000256" key="1">
    <source>
        <dbReference type="ARBA" id="ARBA00000085"/>
    </source>
</evidence>
<dbReference type="InterPro" id="IPR005467">
    <property type="entry name" value="His_kinase_dom"/>
</dbReference>
<dbReference type="EMBL" id="CP059732">
    <property type="protein sequence ID" value="QMW01019.1"/>
    <property type="molecule type" value="Genomic_DNA"/>
</dbReference>
<dbReference type="PANTHER" id="PTHR43047:SF72">
    <property type="entry name" value="OSMOSENSING HISTIDINE PROTEIN KINASE SLN1"/>
    <property type="match status" value="1"/>
</dbReference>
<dbReference type="PROSITE" id="PS50109">
    <property type="entry name" value="HIS_KIN"/>
    <property type="match status" value="1"/>
</dbReference>
<dbReference type="Gene3D" id="3.30.450.20">
    <property type="entry name" value="PAS domain"/>
    <property type="match status" value="2"/>
</dbReference>
<dbReference type="SUPFAM" id="SSF47384">
    <property type="entry name" value="Homodimeric domain of signal transducing histidine kinase"/>
    <property type="match status" value="1"/>
</dbReference>
<dbReference type="PRINTS" id="PR00344">
    <property type="entry name" value="BCTRLSENSOR"/>
</dbReference>
<keyword evidence="5" id="KW-0418">Kinase</keyword>
<evidence type="ECO:0000313" key="9">
    <source>
        <dbReference type="EMBL" id="QMW01019.1"/>
    </source>
</evidence>
<dbReference type="Pfam" id="PF13426">
    <property type="entry name" value="PAS_9"/>
    <property type="match status" value="2"/>
</dbReference>
<reference evidence="9 10" key="1">
    <citation type="submission" date="2020-07" db="EMBL/GenBank/DDBJ databases">
        <title>Spirosoma foliorum sp. nov., isolated from the leaves on the Nejang mountain Korea, Republic of.</title>
        <authorList>
            <person name="Ho H."/>
            <person name="Lee Y.-J."/>
            <person name="Nurcahyanto D.-A."/>
            <person name="Kim S.-G."/>
        </authorList>
    </citation>
    <scope>NUCLEOTIDE SEQUENCE [LARGE SCALE GENOMIC DNA]</scope>
    <source>
        <strain evidence="9 10">PL0136</strain>
    </source>
</reference>
<dbReference type="GO" id="GO:0005886">
    <property type="term" value="C:plasma membrane"/>
    <property type="evidence" value="ECO:0007669"/>
    <property type="project" value="TreeGrafter"/>
</dbReference>
<dbReference type="InterPro" id="IPR036097">
    <property type="entry name" value="HisK_dim/P_sf"/>
</dbReference>
<name>A0A7G5GQ77_9BACT</name>
<dbReference type="PANTHER" id="PTHR43047">
    <property type="entry name" value="TWO-COMPONENT HISTIDINE PROTEIN KINASE"/>
    <property type="match status" value="1"/>
</dbReference>
<feature type="coiled-coil region" evidence="6">
    <location>
        <begin position="249"/>
        <end position="305"/>
    </location>
</feature>
<dbReference type="Gene3D" id="1.10.287.130">
    <property type="match status" value="1"/>
</dbReference>
<dbReference type="InterPro" id="IPR035965">
    <property type="entry name" value="PAS-like_dom_sf"/>
</dbReference>
<dbReference type="SMART" id="SM00387">
    <property type="entry name" value="HATPase_c"/>
    <property type="match status" value="1"/>
</dbReference>
<protein>
    <recommendedName>
        <fullName evidence="2">histidine kinase</fullName>
        <ecNumber evidence="2">2.7.13.3</ecNumber>
    </recommendedName>
</protein>
<dbReference type="CDD" id="cd00130">
    <property type="entry name" value="PAS"/>
    <property type="match status" value="1"/>
</dbReference>
<keyword evidence="6" id="KW-0175">Coiled coil</keyword>